<gene>
    <name evidence="1" type="ORF">B2M20_03000</name>
</gene>
<name>A0A1V4I209_NITVU</name>
<organism evidence="1 2">
    <name type="scientific">Nitrobacter vulgaris</name>
    <dbReference type="NCBI Taxonomy" id="29421"/>
    <lineage>
        <taxon>Bacteria</taxon>
        <taxon>Pseudomonadati</taxon>
        <taxon>Pseudomonadota</taxon>
        <taxon>Alphaproteobacteria</taxon>
        <taxon>Hyphomicrobiales</taxon>
        <taxon>Nitrobacteraceae</taxon>
        <taxon>Nitrobacter</taxon>
    </lineage>
</organism>
<sequence>MESDMNTHQEPMLEPPNDLPAFVDLENANFFAVQRSGDDRVDFVTGEALANQALSYAKRHQSFELLSLCLYSIVTGGRCEFLEAGFLRRLAAAAHAGSLN</sequence>
<dbReference type="Proteomes" id="UP000189940">
    <property type="component" value="Unassembled WGS sequence"/>
</dbReference>
<accession>A0A1V4I209</accession>
<proteinExistence type="predicted"/>
<evidence type="ECO:0000313" key="2">
    <source>
        <dbReference type="Proteomes" id="UP000189940"/>
    </source>
</evidence>
<dbReference type="EMBL" id="MWPQ01000006">
    <property type="protein sequence ID" value="OPH84256.1"/>
    <property type="molecule type" value="Genomic_DNA"/>
</dbReference>
<protein>
    <submittedName>
        <fullName evidence="1">Uncharacterized protein</fullName>
    </submittedName>
</protein>
<comment type="caution">
    <text evidence="1">The sequence shown here is derived from an EMBL/GenBank/DDBJ whole genome shotgun (WGS) entry which is preliminary data.</text>
</comment>
<dbReference type="AlphaFoldDB" id="A0A1V4I209"/>
<reference evidence="1 2" key="1">
    <citation type="submission" date="2017-02" db="EMBL/GenBank/DDBJ databases">
        <title>Genome sequence of the nitrite-oxidizing bacterium Nitrobacter vulgaris strain Ab1.</title>
        <authorList>
            <person name="Mellbye B.L."/>
            <person name="Davis E.W."/>
            <person name="Spieck E."/>
            <person name="Chang J.H."/>
            <person name="Bottomley P.J."/>
            <person name="Sayavedra-Soto L.A."/>
        </authorList>
    </citation>
    <scope>NUCLEOTIDE SEQUENCE [LARGE SCALE GENOMIC DNA]</scope>
    <source>
        <strain evidence="1 2">Ab1</strain>
    </source>
</reference>
<evidence type="ECO:0000313" key="1">
    <source>
        <dbReference type="EMBL" id="OPH84256.1"/>
    </source>
</evidence>
<keyword evidence="2" id="KW-1185">Reference proteome</keyword>